<gene>
    <name evidence="7" type="ORF">SCF082_LOCUS8412</name>
</gene>
<sequence>MLQLRTRGLAKAVGVCNFSTEHLAALARTGREMPEARRDLSHFCRQHHIALMAATPLARGQLARSERGSRAAPLAPALIELAELKQRTAAEVAIRWCLQQGAMAQAATQGAAECNLLYELMLNLELHQEEGDFSRGQFNVCERTAKAAKRYVCIPKSKSLQRLESNAPFGLRLSEEEPVVEPMDGGAEGMAQVQAAPEMAVADIGPLQVSDLALLRIVNESRRTPVFLLLGQLHRHASQCWMFLHAVILFFLFDLISFPFRWLCGWKTGEDRLLLRYQVFPKPDAGTPTSDDLITDVLLGPSVSTQQLALEIITPGDSDLKESHLQALKLLLKGDATSFLQLARSYVTPRSLEPKLSTRAEELKALAACVAQPSLEAPSRRENEKSEEQVTPGAQKWVQAYIHFDGRGPLYFFDWQWGTWFWYCGRRYPLLPCGIGLIFMAFLGVLADVVCAPFVGLIYLTKGKQSSCLACDGEGKHEVKAYLYTHDQGGEGIEYKTEGYMTVLRTDYQGPSYITGFNKCCRGSYQRWGKKELIRCFQVPQEIQLYQDFGCYHIVAGELTLITADEMLQKMWLLLLMWQYVEVLGFPSMAASLAEEGPVKEMKLLGSLDMSFTASSGSAALAMPWAEAFGEVSEVSDGDVGEEVRRRRRRRRRKGKGPGKGAKGKATAKGAAPAGGSAQRAAQALFNLT</sequence>
<proteinExistence type="inferred from homology"/>
<feature type="region of interest" description="Disordered" evidence="4">
    <location>
        <begin position="639"/>
        <end position="678"/>
    </location>
</feature>
<dbReference type="InterPro" id="IPR018170">
    <property type="entry name" value="Aldo/ket_reductase_CS"/>
</dbReference>
<keyword evidence="5" id="KW-1133">Transmembrane helix</keyword>
<dbReference type="PRINTS" id="PR00069">
    <property type="entry name" value="ALDKETRDTASE"/>
</dbReference>
<feature type="transmembrane region" description="Helical" evidence="5">
    <location>
        <begin position="435"/>
        <end position="460"/>
    </location>
</feature>
<dbReference type="PANTHER" id="PTHR43827">
    <property type="entry name" value="2,5-DIKETO-D-GLUCONIC ACID REDUCTASE"/>
    <property type="match status" value="1"/>
</dbReference>
<feature type="domain" description="NADP-dependent oxidoreductase" evidence="6">
    <location>
        <begin position="3"/>
        <end position="176"/>
    </location>
</feature>
<keyword evidence="8" id="KW-1185">Reference proteome</keyword>
<reference evidence="7 8" key="1">
    <citation type="submission" date="2024-02" db="EMBL/GenBank/DDBJ databases">
        <authorList>
            <person name="Chen Y."/>
            <person name="Shah S."/>
            <person name="Dougan E. K."/>
            <person name="Thang M."/>
            <person name="Chan C."/>
        </authorList>
    </citation>
    <scope>NUCLEOTIDE SEQUENCE [LARGE SCALE GENOMIC DNA]</scope>
</reference>
<evidence type="ECO:0000256" key="1">
    <source>
        <dbReference type="ARBA" id="ARBA00007905"/>
    </source>
</evidence>
<comment type="caution">
    <text evidence="7">The sequence shown here is derived from an EMBL/GenBank/DDBJ whole genome shotgun (WGS) entry which is preliminary data.</text>
</comment>
<name>A0ABP0IT44_9DINO</name>
<dbReference type="InterPro" id="IPR023210">
    <property type="entry name" value="NADP_OxRdtase_dom"/>
</dbReference>
<dbReference type="EMBL" id="CAXAMM010004803">
    <property type="protein sequence ID" value="CAK9005007.1"/>
    <property type="molecule type" value="Genomic_DNA"/>
</dbReference>
<dbReference type="InterPro" id="IPR036812">
    <property type="entry name" value="NAD(P)_OxRdtase_dom_sf"/>
</dbReference>
<keyword evidence="5" id="KW-0812">Transmembrane</keyword>
<dbReference type="SUPFAM" id="SSF51430">
    <property type="entry name" value="NAD(P)-linked oxidoreductase"/>
    <property type="match status" value="1"/>
</dbReference>
<organism evidence="7 8">
    <name type="scientific">Durusdinium trenchii</name>
    <dbReference type="NCBI Taxonomy" id="1381693"/>
    <lineage>
        <taxon>Eukaryota</taxon>
        <taxon>Sar</taxon>
        <taxon>Alveolata</taxon>
        <taxon>Dinophyceae</taxon>
        <taxon>Suessiales</taxon>
        <taxon>Symbiodiniaceae</taxon>
        <taxon>Durusdinium</taxon>
    </lineage>
</organism>
<evidence type="ECO:0000256" key="4">
    <source>
        <dbReference type="SAM" id="MobiDB-lite"/>
    </source>
</evidence>
<evidence type="ECO:0000256" key="5">
    <source>
        <dbReference type="SAM" id="Phobius"/>
    </source>
</evidence>
<dbReference type="PROSITE" id="PS00063">
    <property type="entry name" value="ALDOKETO_REDUCTASE_3"/>
    <property type="match status" value="1"/>
</dbReference>
<dbReference type="Proteomes" id="UP001642464">
    <property type="component" value="Unassembled WGS sequence"/>
</dbReference>
<protein>
    <submittedName>
        <fullName evidence="7">Protein REDOX 2</fullName>
    </submittedName>
</protein>
<feature type="compositionally biased region" description="Low complexity" evidence="4">
    <location>
        <begin position="664"/>
        <end position="678"/>
    </location>
</feature>
<comment type="similarity">
    <text evidence="1">Belongs to the aldo/keto reductase family.</text>
</comment>
<dbReference type="Pfam" id="PF00248">
    <property type="entry name" value="Aldo_ket_red"/>
    <property type="match status" value="1"/>
</dbReference>
<evidence type="ECO:0000256" key="3">
    <source>
        <dbReference type="ARBA" id="ARBA00023002"/>
    </source>
</evidence>
<dbReference type="PROSITE" id="PS00062">
    <property type="entry name" value="ALDOKETO_REDUCTASE_2"/>
    <property type="match status" value="1"/>
</dbReference>
<keyword evidence="5" id="KW-0472">Membrane</keyword>
<keyword evidence="2" id="KW-0521">NADP</keyword>
<feature type="compositionally biased region" description="Basic residues" evidence="4">
    <location>
        <begin position="646"/>
        <end position="657"/>
    </location>
</feature>
<keyword evidence="3" id="KW-0560">Oxidoreductase</keyword>
<evidence type="ECO:0000313" key="7">
    <source>
        <dbReference type="EMBL" id="CAK9005007.1"/>
    </source>
</evidence>
<accession>A0ABP0IT44</accession>
<feature type="transmembrane region" description="Helical" evidence="5">
    <location>
        <begin position="241"/>
        <end position="264"/>
    </location>
</feature>
<dbReference type="PANTHER" id="PTHR43827:SF3">
    <property type="entry name" value="NADP-DEPENDENT OXIDOREDUCTASE DOMAIN-CONTAINING PROTEIN"/>
    <property type="match status" value="1"/>
</dbReference>
<dbReference type="InterPro" id="IPR020471">
    <property type="entry name" value="AKR"/>
</dbReference>
<evidence type="ECO:0000259" key="6">
    <source>
        <dbReference type="Pfam" id="PF00248"/>
    </source>
</evidence>
<dbReference type="Gene3D" id="3.20.20.100">
    <property type="entry name" value="NADP-dependent oxidoreductase domain"/>
    <property type="match status" value="1"/>
</dbReference>
<evidence type="ECO:0000256" key="2">
    <source>
        <dbReference type="ARBA" id="ARBA00022857"/>
    </source>
</evidence>
<evidence type="ECO:0000313" key="8">
    <source>
        <dbReference type="Proteomes" id="UP001642464"/>
    </source>
</evidence>